<dbReference type="AlphaFoldDB" id="A0A317NCE8"/>
<accession>A0A317NCE8</accession>
<dbReference type="RefSeq" id="WP_167456358.1">
    <property type="nucleotide sequence ID" value="NZ_QGTL01000008.1"/>
</dbReference>
<dbReference type="Proteomes" id="UP000246410">
    <property type="component" value="Unassembled WGS sequence"/>
</dbReference>
<sequence>MVVVEPGHEYVYRESTFAKSQHVRVIEVERRPRSTRVEIEFLDGADAGTRRQVPGGRLRAPWAEVAAFDELWANWARLASDEYEQTRAEEFAVVTVFDSLIAPEVAECGPGPVRDSVAIRDRVALERILDVSLDGLLSRFEHFDTDGSLFVSPSFVPLMCELACRANPMPILDVVRKEEEEKREECKRVRTVELFRGEERTIYPEQSYASYLELWRPTHELLRQWCGHRAVTFQERLTAAEAEVKRLEGLLIRTIDIVKESDERWAECIEREMDTERILPENVRPVVDRPVPPHQREVIYVKTRGRRWW</sequence>
<comment type="caution">
    <text evidence="1">The sequence shown here is derived from an EMBL/GenBank/DDBJ whole genome shotgun (WGS) entry which is preliminary data.</text>
</comment>
<proteinExistence type="predicted"/>
<dbReference type="EMBL" id="QGTL01000008">
    <property type="protein sequence ID" value="PWV72740.1"/>
    <property type="molecule type" value="Genomic_DNA"/>
</dbReference>
<name>A0A317NCE8_9NOCA</name>
<reference evidence="1 2" key="1">
    <citation type="submission" date="2018-05" db="EMBL/GenBank/DDBJ databases">
        <title>Genomic Encyclopedia of Type Strains, Phase IV (KMG-IV): sequencing the most valuable type-strain genomes for metagenomic binning, comparative biology and taxonomic classification.</title>
        <authorList>
            <person name="Goeker M."/>
        </authorList>
    </citation>
    <scope>NUCLEOTIDE SEQUENCE [LARGE SCALE GENOMIC DNA]</scope>
    <source>
        <strain evidence="1 2">DSM 44717</strain>
    </source>
</reference>
<evidence type="ECO:0000313" key="1">
    <source>
        <dbReference type="EMBL" id="PWV72740.1"/>
    </source>
</evidence>
<gene>
    <name evidence="1" type="ORF">DFR69_10849</name>
</gene>
<keyword evidence="2" id="KW-1185">Reference proteome</keyword>
<protein>
    <submittedName>
        <fullName evidence="1">Uncharacterized protein</fullName>
    </submittedName>
</protein>
<organism evidence="1 2">
    <name type="scientific">Nocardia neocaledoniensis</name>
    <dbReference type="NCBI Taxonomy" id="236511"/>
    <lineage>
        <taxon>Bacteria</taxon>
        <taxon>Bacillati</taxon>
        <taxon>Actinomycetota</taxon>
        <taxon>Actinomycetes</taxon>
        <taxon>Mycobacteriales</taxon>
        <taxon>Nocardiaceae</taxon>
        <taxon>Nocardia</taxon>
    </lineage>
</organism>
<evidence type="ECO:0000313" key="2">
    <source>
        <dbReference type="Proteomes" id="UP000246410"/>
    </source>
</evidence>